<name>A0A1D6MUN3_MAIZE</name>
<organism evidence="2">
    <name type="scientific">Zea mays</name>
    <name type="common">Maize</name>
    <dbReference type="NCBI Taxonomy" id="4577"/>
    <lineage>
        <taxon>Eukaryota</taxon>
        <taxon>Viridiplantae</taxon>
        <taxon>Streptophyta</taxon>
        <taxon>Embryophyta</taxon>
        <taxon>Tracheophyta</taxon>
        <taxon>Spermatophyta</taxon>
        <taxon>Magnoliopsida</taxon>
        <taxon>Liliopsida</taxon>
        <taxon>Poales</taxon>
        <taxon>Poaceae</taxon>
        <taxon>PACMAD clade</taxon>
        <taxon>Panicoideae</taxon>
        <taxon>Andropogonodae</taxon>
        <taxon>Andropogoneae</taxon>
        <taxon>Tripsacinae</taxon>
        <taxon>Zea</taxon>
    </lineage>
</organism>
<reference evidence="2" key="1">
    <citation type="submission" date="2015-12" db="EMBL/GenBank/DDBJ databases">
        <title>Update maize B73 reference genome by single molecule sequencing technologies.</title>
        <authorList>
            <consortium name="Maize Genome Sequencing Project"/>
            <person name="Ware D."/>
        </authorList>
    </citation>
    <scope>NUCLEOTIDE SEQUENCE [LARGE SCALE GENOMIC DNA]</scope>
    <source>
        <tissue evidence="2">Seedling</tissue>
    </source>
</reference>
<dbReference type="EMBL" id="CM007649">
    <property type="protein sequence ID" value="ONM32550.1"/>
    <property type="molecule type" value="Genomic_DNA"/>
</dbReference>
<accession>A0A1D6MUN3</accession>
<dbReference type="PaxDb" id="4577-AC207793.3_FGP002"/>
<feature type="compositionally biased region" description="Basic residues" evidence="1">
    <location>
        <begin position="193"/>
        <end position="202"/>
    </location>
</feature>
<feature type="region of interest" description="Disordered" evidence="1">
    <location>
        <begin position="128"/>
        <end position="151"/>
    </location>
</feature>
<proteinExistence type="predicted"/>
<evidence type="ECO:0000256" key="1">
    <source>
        <dbReference type="SAM" id="MobiDB-lite"/>
    </source>
</evidence>
<feature type="compositionally biased region" description="Basic and acidic residues" evidence="1">
    <location>
        <begin position="131"/>
        <end position="141"/>
    </location>
</feature>
<feature type="compositionally biased region" description="Basic and acidic residues" evidence="1">
    <location>
        <begin position="203"/>
        <end position="228"/>
    </location>
</feature>
<protein>
    <submittedName>
        <fullName evidence="2">Uncharacterized protein</fullName>
    </submittedName>
</protein>
<sequence length="228" mass="24604">MASPMLDDSKLRVGTKLDPAARTARCLTKGHSVTSGLLPWTGAGEGARCCDKLRHAATVHIVEQVARDIGGTPLHKYTKGAAAPWEADQRGGGRLLLVAVEEEGVVGSFCRRVRLGASMESSSCCLGGGGEKTRRLGEKRRNPAGGKGRLHRDGWRTCWARHRGATEKLDAMGSSARPHWRPASRTEEGVGHHGSRGAKQRARREGVRAHGWEREEIPAAGVREKLLS</sequence>
<evidence type="ECO:0000313" key="2">
    <source>
        <dbReference type="EMBL" id="ONM32550.1"/>
    </source>
</evidence>
<dbReference type="InParanoid" id="A0A1D6MUN3"/>
<feature type="region of interest" description="Disordered" evidence="1">
    <location>
        <begin position="167"/>
        <end position="228"/>
    </location>
</feature>
<dbReference type="AlphaFoldDB" id="A0A1D6MUN3"/>
<gene>
    <name evidence="2" type="ORF">ZEAMMB73_Zm00001d041152</name>
</gene>